<accession>A0ABV0QA39</accession>
<dbReference type="Proteomes" id="UP001434883">
    <property type="component" value="Unassembled WGS sequence"/>
</dbReference>
<evidence type="ECO:0000313" key="1">
    <source>
        <dbReference type="EMBL" id="MEQ2192670.1"/>
    </source>
</evidence>
<dbReference type="EMBL" id="JAHRIN010003154">
    <property type="protein sequence ID" value="MEQ2192670.1"/>
    <property type="molecule type" value="Genomic_DNA"/>
</dbReference>
<gene>
    <name evidence="1" type="ORF">XENOCAPTIV_015247</name>
</gene>
<proteinExistence type="predicted"/>
<keyword evidence="2" id="KW-1185">Reference proteome</keyword>
<comment type="caution">
    <text evidence="1">The sequence shown here is derived from an EMBL/GenBank/DDBJ whole genome shotgun (WGS) entry which is preliminary data.</text>
</comment>
<name>A0ABV0QA39_9TELE</name>
<evidence type="ECO:0000313" key="2">
    <source>
        <dbReference type="Proteomes" id="UP001434883"/>
    </source>
</evidence>
<protein>
    <submittedName>
        <fullName evidence="1">Uncharacterized protein</fullName>
    </submittedName>
</protein>
<organism evidence="1 2">
    <name type="scientific">Xenoophorus captivus</name>
    <dbReference type="NCBI Taxonomy" id="1517983"/>
    <lineage>
        <taxon>Eukaryota</taxon>
        <taxon>Metazoa</taxon>
        <taxon>Chordata</taxon>
        <taxon>Craniata</taxon>
        <taxon>Vertebrata</taxon>
        <taxon>Euteleostomi</taxon>
        <taxon>Actinopterygii</taxon>
        <taxon>Neopterygii</taxon>
        <taxon>Teleostei</taxon>
        <taxon>Neoteleostei</taxon>
        <taxon>Acanthomorphata</taxon>
        <taxon>Ovalentaria</taxon>
        <taxon>Atherinomorphae</taxon>
        <taxon>Cyprinodontiformes</taxon>
        <taxon>Goodeidae</taxon>
        <taxon>Xenoophorus</taxon>
    </lineage>
</organism>
<reference evidence="1 2" key="1">
    <citation type="submission" date="2021-06" db="EMBL/GenBank/DDBJ databases">
        <authorList>
            <person name="Palmer J.M."/>
        </authorList>
    </citation>
    <scope>NUCLEOTIDE SEQUENCE [LARGE SCALE GENOMIC DNA]</scope>
    <source>
        <strain evidence="1 2">XC_2019</strain>
        <tissue evidence="1">Muscle</tissue>
    </source>
</reference>
<sequence length="99" mass="11736">MWQWQHHPVRMLEFNWTGMLVRGGGKMDGAKYRVIPEENILETINDWGFKFYFKLEAMYRFPSTSQIGLLYVGLSHEIQIKYTAQKNKGKTQITHPRSE</sequence>